<evidence type="ECO:0000313" key="2">
    <source>
        <dbReference type="Proteomes" id="UP001177140"/>
    </source>
</evidence>
<evidence type="ECO:0000313" key="1">
    <source>
        <dbReference type="EMBL" id="MCL7051247.1"/>
    </source>
</evidence>
<accession>A0AA41W159</accession>
<dbReference type="PANTHER" id="PTHR23336">
    <property type="entry name" value="ZINC FINGER CW-TYPE COILED-COIL DOMAIN PROTEIN 3"/>
    <property type="match status" value="1"/>
</dbReference>
<dbReference type="GO" id="GO:0005634">
    <property type="term" value="C:nucleus"/>
    <property type="evidence" value="ECO:0007669"/>
    <property type="project" value="TreeGrafter"/>
</dbReference>
<sequence length="281" mass="31311">MDYEEDEILAPVPIYAWKPHDADTTQLPATVVPKQFWKAGDYEECLAGRSGEGDTTLLDGMDYVRVYPRFLHSNATSHKWVLGALHIDMLVNKKKDGSRMLLVEDNGGGMSPATMRQCMSLGYSAKSKLEDTIGQYGNGFKTNTMRVGADVIVFSRCLGKDGGSPTQSIGLLSYTFLTRTGKEDIVVPMLDYEKKKRNTGPRLCKNHRLWLIGIRSQHGNGHMNNEGTRASVQIGKDSEVNQNLASKRNEQVASKTCGNNLITENGEQNYRNEAYKRSIIK</sequence>
<organism evidence="1 2">
    <name type="scientific">Papaver nudicaule</name>
    <name type="common">Iceland poppy</name>
    <dbReference type="NCBI Taxonomy" id="74823"/>
    <lineage>
        <taxon>Eukaryota</taxon>
        <taxon>Viridiplantae</taxon>
        <taxon>Streptophyta</taxon>
        <taxon>Embryophyta</taxon>
        <taxon>Tracheophyta</taxon>
        <taxon>Spermatophyta</taxon>
        <taxon>Magnoliopsida</taxon>
        <taxon>Ranunculales</taxon>
        <taxon>Papaveraceae</taxon>
        <taxon>Papaveroideae</taxon>
        <taxon>Papaver</taxon>
    </lineage>
</organism>
<dbReference type="InterPro" id="IPR045261">
    <property type="entry name" value="MORC_ATPase"/>
</dbReference>
<gene>
    <name evidence="1" type="ORF">MKW94_018298</name>
</gene>
<name>A0AA41W159_PAPNU</name>
<dbReference type="Pfam" id="PF13589">
    <property type="entry name" value="HATPase_c_3"/>
    <property type="match status" value="1"/>
</dbReference>
<dbReference type="AlphaFoldDB" id="A0AA41W159"/>
<proteinExistence type="predicted"/>
<dbReference type="Proteomes" id="UP001177140">
    <property type="component" value="Unassembled WGS sequence"/>
</dbReference>
<comment type="caution">
    <text evidence="1">The sequence shown here is derived from an EMBL/GenBank/DDBJ whole genome shotgun (WGS) entry which is preliminary data.</text>
</comment>
<dbReference type="InterPro" id="IPR036890">
    <property type="entry name" value="HATPase_C_sf"/>
</dbReference>
<dbReference type="GO" id="GO:0016887">
    <property type="term" value="F:ATP hydrolysis activity"/>
    <property type="evidence" value="ECO:0007669"/>
    <property type="project" value="InterPro"/>
</dbReference>
<dbReference type="Gene3D" id="3.30.565.10">
    <property type="entry name" value="Histidine kinase-like ATPase, C-terminal domain"/>
    <property type="match status" value="1"/>
</dbReference>
<protein>
    <submittedName>
        <fullName evidence="1">Uncharacterized protein</fullName>
    </submittedName>
</protein>
<keyword evidence="2" id="KW-1185">Reference proteome</keyword>
<reference evidence="1" key="1">
    <citation type="submission" date="2022-03" db="EMBL/GenBank/DDBJ databases">
        <title>A functionally conserved STORR gene fusion in Papaver species that diverged 16.8 million years ago.</title>
        <authorList>
            <person name="Catania T."/>
        </authorList>
    </citation>
    <scope>NUCLEOTIDE SEQUENCE</scope>
    <source>
        <strain evidence="1">S-191538</strain>
    </source>
</reference>
<dbReference type="PANTHER" id="PTHR23336:SF80">
    <property type="entry name" value="PROTEIN MICRORCHIDIA 7-LIKE"/>
    <property type="match status" value="1"/>
</dbReference>
<dbReference type="EMBL" id="JAJJMA010336339">
    <property type="protein sequence ID" value="MCL7051247.1"/>
    <property type="molecule type" value="Genomic_DNA"/>
</dbReference>
<dbReference type="SUPFAM" id="SSF55874">
    <property type="entry name" value="ATPase domain of HSP90 chaperone/DNA topoisomerase II/histidine kinase"/>
    <property type="match status" value="1"/>
</dbReference>